<accession>A0A1S3GJS1</accession>
<dbReference type="InterPro" id="IPR025884">
    <property type="entry name" value="MeCpG-bd_2/3_C_dom"/>
</dbReference>
<feature type="compositionally biased region" description="Basic and acidic residues" evidence="1">
    <location>
        <begin position="8"/>
        <end position="17"/>
    </location>
</feature>
<name>A0A1S3GJS1_DIPOR</name>
<evidence type="ECO:0000259" key="3">
    <source>
        <dbReference type="Pfam" id="PF16564"/>
    </source>
</evidence>
<dbReference type="InterPro" id="IPR032343">
    <property type="entry name" value="MBD2/MBD3_p55-bd"/>
</dbReference>
<dbReference type="OrthoDB" id="10072024at2759"/>
<dbReference type="Pfam" id="PF14048">
    <property type="entry name" value="MBD_C"/>
    <property type="match status" value="1"/>
</dbReference>
<dbReference type="Pfam" id="PF16564">
    <property type="entry name" value="MBDa"/>
    <property type="match status" value="1"/>
</dbReference>
<dbReference type="InParanoid" id="A0A1S3GJS1"/>
<dbReference type="KEGG" id="dord:105998712"/>
<evidence type="ECO:0000313" key="5">
    <source>
        <dbReference type="RefSeq" id="XP_012888955.1"/>
    </source>
</evidence>
<dbReference type="AlphaFoldDB" id="A0A1S3GJS1"/>
<sequence>MAKISQRKPNDCTHPPDPKPSLGLSIPLRMSSHSFKRPVTKITSYPDNEVRFDHWEENLEKPQQVCWQNRLQGVQAYGSVGDLLSTLDLVKALQKHIVAGTGALLDQAGMAGAHAGQASSLPFVEMIPAKAELRVPPFLCREFLVTEEDIKIQERKVKAARERLALALLVDRLASEAEMQKRLRKEK</sequence>
<evidence type="ECO:0000313" key="4">
    <source>
        <dbReference type="Proteomes" id="UP000081671"/>
    </source>
</evidence>
<dbReference type="FunCoup" id="A0A1S3GJS1">
    <property type="interactions" value="279"/>
</dbReference>
<feature type="domain" description="Methyl-CpG binding protein 2/3 C-terminal" evidence="2">
    <location>
        <begin position="82"/>
        <end position="168"/>
    </location>
</feature>
<evidence type="ECO:0000259" key="2">
    <source>
        <dbReference type="Pfam" id="PF14048"/>
    </source>
</evidence>
<evidence type="ECO:0000256" key="1">
    <source>
        <dbReference type="SAM" id="MobiDB-lite"/>
    </source>
</evidence>
<feature type="domain" description="Methyl-CpG-binding" evidence="3">
    <location>
        <begin position="6"/>
        <end position="76"/>
    </location>
</feature>
<protein>
    <submittedName>
        <fullName evidence="5">Methyl-CpG-binding domain protein 3-like 1</fullName>
    </submittedName>
</protein>
<gene>
    <name evidence="5" type="primary">LOC105998712</name>
</gene>
<organism evidence="4 5">
    <name type="scientific">Dipodomys ordii</name>
    <name type="common">Ord's kangaroo rat</name>
    <dbReference type="NCBI Taxonomy" id="10020"/>
    <lineage>
        <taxon>Eukaryota</taxon>
        <taxon>Metazoa</taxon>
        <taxon>Chordata</taxon>
        <taxon>Craniata</taxon>
        <taxon>Vertebrata</taxon>
        <taxon>Euteleostomi</taxon>
        <taxon>Mammalia</taxon>
        <taxon>Eutheria</taxon>
        <taxon>Euarchontoglires</taxon>
        <taxon>Glires</taxon>
        <taxon>Rodentia</taxon>
        <taxon>Castorimorpha</taxon>
        <taxon>Heteromyidae</taxon>
        <taxon>Dipodomyinae</taxon>
        <taxon>Dipodomys</taxon>
    </lineage>
</organism>
<feature type="region of interest" description="Disordered" evidence="1">
    <location>
        <begin position="1"/>
        <end position="26"/>
    </location>
</feature>
<dbReference type="Proteomes" id="UP000081671">
    <property type="component" value="Unplaced"/>
</dbReference>
<proteinExistence type="predicted"/>
<reference evidence="5" key="1">
    <citation type="submission" date="2025-08" db="UniProtKB">
        <authorList>
            <consortium name="RefSeq"/>
        </authorList>
    </citation>
    <scope>IDENTIFICATION</scope>
    <source>
        <tissue evidence="5">Kidney</tissue>
    </source>
</reference>
<dbReference type="GeneID" id="105998712"/>
<dbReference type="RefSeq" id="XP_012888955.1">
    <property type="nucleotide sequence ID" value="XM_013033501.1"/>
</dbReference>
<dbReference type="GO" id="GO:0005634">
    <property type="term" value="C:nucleus"/>
    <property type="evidence" value="ECO:0007669"/>
    <property type="project" value="UniProtKB-ARBA"/>
</dbReference>
<keyword evidence="4" id="KW-1185">Reference proteome</keyword>